<feature type="region of interest" description="Disordered" evidence="14">
    <location>
        <begin position="689"/>
        <end position="711"/>
    </location>
</feature>
<comment type="similarity">
    <text evidence="4">Belongs to the cytochrome P450 family.</text>
</comment>
<keyword evidence="10 13" id="KW-0408">Iron</keyword>
<comment type="subcellular location">
    <subcellularLocation>
        <location evidence="2">Membrane</location>
        <topology evidence="2">Single-pass membrane protein</topology>
    </subcellularLocation>
</comment>
<organism evidence="15 16">
    <name type="scientific">Phanerochaete carnosa (strain HHB-10118-sp)</name>
    <name type="common">White-rot fungus</name>
    <name type="synonym">Peniophora carnosa</name>
    <dbReference type="NCBI Taxonomy" id="650164"/>
    <lineage>
        <taxon>Eukaryota</taxon>
        <taxon>Fungi</taxon>
        <taxon>Dikarya</taxon>
        <taxon>Basidiomycota</taxon>
        <taxon>Agaricomycotina</taxon>
        <taxon>Agaricomycetes</taxon>
        <taxon>Polyporales</taxon>
        <taxon>Phanerochaetaceae</taxon>
        <taxon>Phanerochaete</taxon>
    </lineage>
</organism>
<evidence type="ECO:0000256" key="12">
    <source>
        <dbReference type="ARBA" id="ARBA00023136"/>
    </source>
</evidence>
<dbReference type="GO" id="GO:0004497">
    <property type="term" value="F:monooxygenase activity"/>
    <property type="evidence" value="ECO:0007669"/>
    <property type="project" value="UniProtKB-KW"/>
</dbReference>
<keyword evidence="11" id="KW-0503">Monooxygenase</keyword>
<dbReference type="RefSeq" id="XP_007396187.1">
    <property type="nucleotide sequence ID" value="XM_007396125.1"/>
</dbReference>
<evidence type="ECO:0000313" key="15">
    <source>
        <dbReference type="EMBL" id="EKM55880.1"/>
    </source>
</evidence>
<keyword evidence="12" id="KW-0472">Membrane</keyword>
<dbReference type="InterPro" id="IPR036396">
    <property type="entry name" value="Cyt_P450_sf"/>
</dbReference>
<comment type="cofactor">
    <cofactor evidence="1 13">
        <name>heme</name>
        <dbReference type="ChEBI" id="CHEBI:30413"/>
    </cofactor>
</comment>
<evidence type="ECO:0000256" key="11">
    <source>
        <dbReference type="ARBA" id="ARBA00023033"/>
    </source>
</evidence>
<keyword evidence="5 13" id="KW-0349">Heme</keyword>
<dbReference type="InterPro" id="IPR001128">
    <property type="entry name" value="Cyt_P450"/>
</dbReference>
<dbReference type="Gene3D" id="1.10.630.10">
    <property type="entry name" value="Cytochrome P450"/>
    <property type="match status" value="1"/>
</dbReference>
<evidence type="ECO:0008006" key="17">
    <source>
        <dbReference type="Google" id="ProtNLM"/>
    </source>
</evidence>
<evidence type="ECO:0000256" key="8">
    <source>
        <dbReference type="ARBA" id="ARBA00022989"/>
    </source>
</evidence>
<gene>
    <name evidence="15" type="ORF">PHACADRAFT_209392</name>
</gene>
<dbReference type="GO" id="GO:0005506">
    <property type="term" value="F:iron ion binding"/>
    <property type="evidence" value="ECO:0007669"/>
    <property type="project" value="InterPro"/>
</dbReference>
<accession>K5W9L7</accession>
<keyword evidence="7 13" id="KW-0479">Metal-binding</keyword>
<dbReference type="AlphaFoldDB" id="K5W9L7"/>
<dbReference type="GO" id="GO:0020037">
    <property type="term" value="F:heme binding"/>
    <property type="evidence" value="ECO:0007669"/>
    <property type="project" value="InterPro"/>
</dbReference>
<dbReference type="InterPro" id="IPR017972">
    <property type="entry name" value="Cyt_P450_CS"/>
</dbReference>
<evidence type="ECO:0000313" key="16">
    <source>
        <dbReference type="Proteomes" id="UP000008370"/>
    </source>
</evidence>
<dbReference type="Proteomes" id="UP000008370">
    <property type="component" value="Unassembled WGS sequence"/>
</dbReference>
<dbReference type="PANTHER" id="PTHR46300:SF7">
    <property type="entry name" value="P450, PUTATIVE (EUROFUNG)-RELATED"/>
    <property type="match status" value="1"/>
</dbReference>
<dbReference type="InterPro" id="IPR050364">
    <property type="entry name" value="Cytochrome_P450_fung"/>
</dbReference>
<sequence>MPQRLTVVPGGHADWLQSSLVVAHVSLKMEITRQSDDGEETAKLVQVGELSASDSAESSAPGLHSLSCDSGWEEAVPTRCTMHGHGSACIFGLKLSRGGYLRATRPSDRHQTGPVPTLPAIHQTINGQYQPAAFFRQLHGPSVGADKPPDLILTHAQNRGVAAVLPYLSLSKHQSTLHFYSTCSSVLVPSSLSAVAHSASDLAVLGCALSGLAAAWVVFAAWTRPRRRYPPGPKGLPVLGNIFDVPLENGWLVFRDWAHRYGSDIVHVEALGKHVCVVNSAKAAKDLFDGRPHIYSDKEQSVMAQELSGWDRAWALSPYGDAWREYRRLFHHHFRPMAVPQYHHKQTKAVRRLLHLLLDTPDDFMKHIRYAAGVAILDVTYAIDALPGDPRIELVEAAVNTFGKLVGAGVYLVDIFPILKHVPAWFPGAQFKRDAAEYKKLVDGMYEMPYRQFKAALKEGRAQPCFTGSLLAEAADSTDTPELDEFFTNLTGTAYAGEHKPPPHCSTTVVTLTTFIYAMVLHPEAQVLVQEELDRVVGRDRLPEMADQDALPRVTALIQEVLRCVASPLAVGFVPAFRFGYLLSPDAIDLFLATRHRAVTDDEYNGCHIPAGSVVIGNSWAILHDEETYPDPHRFDPTRFLTTDGPALLRADVPFPAEAFGFGRRTCPGRPFVLDMLFLAVSKRARGVHRGEGRGRARQGCRGRGGVHPAGAQPFKARFRPRFSGAEELVRSAALADL</sequence>
<evidence type="ECO:0000256" key="10">
    <source>
        <dbReference type="ARBA" id="ARBA00023004"/>
    </source>
</evidence>
<dbReference type="InterPro" id="IPR002401">
    <property type="entry name" value="Cyt_P450_E_grp-I"/>
</dbReference>
<evidence type="ECO:0000256" key="6">
    <source>
        <dbReference type="ARBA" id="ARBA00022692"/>
    </source>
</evidence>
<comment type="pathway">
    <text evidence="3">Secondary metabolite biosynthesis.</text>
</comment>
<keyword evidence="6" id="KW-0812">Transmembrane</keyword>
<evidence type="ECO:0000256" key="9">
    <source>
        <dbReference type="ARBA" id="ARBA00023002"/>
    </source>
</evidence>
<evidence type="ECO:0000256" key="2">
    <source>
        <dbReference type="ARBA" id="ARBA00004167"/>
    </source>
</evidence>
<evidence type="ECO:0000256" key="5">
    <source>
        <dbReference type="ARBA" id="ARBA00022617"/>
    </source>
</evidence>
<dbReference type="PRINTS" id="PR00463">
    <property type="entry name" value="EP450I"/>
</dbReference>
<feature type="binding site" description="axial binding residue" evidence="13">
    <location>
        <position position="667"/>
    </location>
    <ligand>
        <name>heme</name>
        <dbReference type="ChEBI" id="CHEBI:30413"/>
    </ligand>
    <ligandPart>
        <name>Fe</name>
        <dbReference type="ChEBI" id="CHEBI:18248"/>
    </ligandPart>
</feature>
<dbReference type="KEGG" id="pco:PHACADRAFT_209392"/>
<evidence type="ECO:0000256" key="4">
    <source>
        <dbReference type="ARBA" id="ARBA00010617"/>
    </source>
</evidence>
<evidence type="ECO:0000256" key="3">
    <source>
        <dbReference type="ARBA" id="ARBA00005179"/>
    </source>
</evidence>
<dbReference type="PROSITE" id="PS00086">
    <property type="entry name" value="CYTOCHROME_P450"/>
    <property type="match status" value="1"/>
</dbReference>
<protein>
    <recommendedName>
        <fullName evidence="17">Cytochrome P450</fullName>
    </recommendedName>
</protein>
<evidence type="ECO:0000256" key="14">
    <source>
        <dbReference type="SAM" id="MobiDB-lite"/>
    </source>
</evidence>
<dbReference type="InParanoid" id="K5W9L7"/>
<evidence type="ECO:0000256" key="13">
    <source>
        <dbReference type="PIRSR" id="PIRSR602401-1"/>
    </source>
</evidence>
<dbReference type="CDD" id="cd11065">
    <property type="entry name" value="CYP64-like"/>
    <property type="match status" value="1"/>
</dbReference>
<evidence type="ECO:0000256" key="7">
    <source>
        <dbReference type="ARBA" id="ARBA00022723"/>
    </source>
</evidence>
<keyword evidence="8" id="KW-1133">Transmembrane helix</keyword>
<dbReference type="OrthoDB" id="2789670at2759"/>
<dbReference type="Pfam" id="PF00067">
    <property type="entry name" value="p450"/>
    <property type="match status" value="2"/>
</dbReference>
<dbReference type="PANTHER" id="PTHR46300">
    <property type="entry name" value="P450, PUTATIVE (EUROFUNG)-RELATED-RELATED"/>
    <property type="match status" value="1"/>
</dbReference>
<reference evidence="15 16" key="1">
    <citation type="journal article" date="2012" name="BMC Genomics">
        <title>Comparative genomics of the white-rot fungi, Phanerochaete carnosa and P. chrysosporium, to elucidate the genetic basis of the distinct wood types they colonize.</title>
        <authorList>
            <person name="Suzuki H."/>
            <person name="MacDonald J."/>
            <person name="Syed K."/>
            <person name="Salamov A."/>
            <person name="Hori C."/>
            <person name="Aerts A."/>
            <person name="Henrissat B."/>
            <person name="Wiebenga A."/>
            <person name="vanKuyk P.A."/>
            <person name="Barry K."/>
            <person name="Lindquist E."/>
            <person name="LaButti K."/>
            <person name="Lapidus A."/>
            <person name="Lucas S."/>
            <person name="Coutinho P."/>
            <person name="Gong Y."/>
            <person name="Samejima M."/>
            <person name="Mahadevan R."/>
            <person name="Abou-Zaid M."/>
            <person name="de Vries R.P."/>
            <person name="Igarashi K."/>
            <person name="Yadav J.S."/>
            <person name="Grigoriev I.V."/>
            <person name="Master E.R."/>
        </authorList>
    </citation>
    <scope>NUCLEOTIDE SEQUENCE [LARGE SCALE GENOMIC DNA]</scope>
    <source>
        <strain evidence="15 16">HHB-10118-sp</strain>
    </source>
</reference>
<dbReference type="SUPFAM" id="SSF48264">
    <property type="entry name" value="Cytochrome P450"/>
    <property type="match status" value="1"/>
</dbReference>
<dbReference type="HOGENOM" id="CLU_001570_2_3_1"/>
<keyword evidence="9" id="KW-0560">Oxidoreductase</keyword>
<evidence type="ECO:0000256" key="1">
    <source>
        <dbReference type="ARBA" id="ARBA00001971"/>
    </source>
</evidence>
<name>K5W9L7_PHACS</name>
<dbReference type="EMBL" id="JH930472">
    <property type="protein sequence ID" value="EKM55880.1"/>
    <property type="molecule type" value="Genomic_DNA"/>
</dbReference>
<keyword evidence="16" id="KW-1185">Reference proteome</keyword>
<dbReference type="GO" id="GO:0016020">
    <property type="term" value="C:membrane"/>
    <property type="evidence" value="ECO:0007669"/>
    <property type="project" value="UniProtKB-SubCell"/>
</dbReference>
<proteinExistence type="inferred from homology"/>
<dbReference type="GeneID" id="18912840"/>
<dbReference type="GO" id="GO:0016705">
    <property type="term" value="F:oxidoreductase activity, acting on paired donors, with incorporation or reduction of molecular oxygen"/>
    <property type="evidence" value="ECO:0007669"/>
    <property type="project" value="InterPro"/>
</dbReference>